<feature type="region of interest" description="Disordered" evidence="2">
    <location>
        <begin position="85"/>
        <end position="117"/>
    </location>
</feature>
<proteinExistence type="inferred from homology"/>
<keyword evidence="3" id="KW-0472">Membrane</keyword>
<sequence length="278" mass="29954">MSKSTERPPQSISPARALPWRRTLHRVRVALRRRPGKWRGPWSYLVPVIMLGAGVMFAASATTANGTDLRNDRSVELTQLLDQRRKSVDEAEKEASRLRREVDSDTEAFSGSDSRIAEQQARANGLREAAAMTPLKGPGLTVRLDDAPRHPDGVLPNGARPDEVVVHQGDVQAVVNALWAGGAEAMSIMDVRVISTSAVRCVGNTLLLHGRVYSPPFKIVAIGDQARMLAALDAAPGVQVFRSAVRSFGLGYDVKTSGELSVPAFTGSTGLTQAKVIQ</sequence>
<evidence type="ECO:0000256" key="1">
    <source>
        <dbReference type="ARBA" id="ARBA00009108"/>
    </source>
</evidence>
<organism evidence="4 5">
    <name type="scientific">Longispora fulva</name>
    <dbReference type="NCBI Taxonomy" id="619741"/>
    <lineage>
        <taxon>Bacteria</taxon>
        <taxon>Bacillati</taxon>
        <taxon>Actinomycetota</taxon>
        <taxon>Actinomycetes</taxon>
        <taxon>Micromonosporales</taxon>
        <taxon>Micromonosporaceae</taxon>
        <taxon>Longispora</taxon>
    </lineage>
</organism>
<keyword evidence="3" id="KW-0812">Transmembrane</keyword>
<dbReference type="Gene3D" id="3.30.70.1880">
    <property type="entry name" value="Protein of unknown function DUF881"/>
    <property type="match status" value="1"/>
</dbReference>
<dbReference type="AlphaFoldDB" id="A0A8J7GXD2"/>
<keyword evidence="3" id="KW-1133">Transmembrane helix</keyword>
<dbReference type="PANTHER" id="PTHR37313">
    <property type="entry name" value="UPF0749 PROTEIN RV1825"/>
    <property type="match status" value="1"/>
</dbReference>
<evidence type="ECO:0000256" key="3">
    <source>
        <dbReference type="SAM" id="Phobius"/>
    </source>
</evidence>
<dbReference type="Proteomes" id="UP000622552">
    <property type="component" value="Unassembled WGS sequence"/>
</dbReference>
<evidence type="ECO:0000313" key="4">
    <source>
        <dbReference type="EMBL" id="MBG6139726.1"/>
    </source>
</evidence>
<dbReference type="InterPro" id="IPR010273">
    <property type="entry name" value="DUF881"/>
</dbReference>
<reference evidence="4" key="1">
    <citation type="submission" date="2020-11" db="EMBL/GenBank/DDBJ databases">
        <title>Sequencing the genomes of 1000 actinobacteria strains.</title>
        <authorList>
            <person name="Klenk H.-P."/>
        </authorList>
    </citation>
    <scope>NUCLEOTIDE SEQUENCE</scope>
    <source>
        <strain evidence="4">DSM 45356</strain>
    </source>
</reference>
<dbReference type="GO" id="GO:0005886">
    <property type="term" value="C:plasma membrane"/>
    <property type="evidence" value="ECO:0007669"/>
    <property type="project" value="TreeGrafter"/>
</dbReference>
<feature type="compositionally biased region" description="Basic and acidic residues" evidence="2">
    <location>
        <begin position="85"/>
        <end position="103"/>
    </location>
</feature>
<dbReference type="PANTHER" id="PTHR37313:SF4">
    <property type="entry name" value="CONSERVED MEMBRANE PROTEIN-RELATED"/>
    <property type="match status" value="1"/>
</dbReference>
<name>A0A8J7GXD2_9ACTN</name>
<comment type="caution">
    <text evidence="4">The sequence shown here is derived from an EMBL/GenBank/DDBJ whole genome shotgun (WGS) entry which is preliminary data.</text>
</comment>
<evidence type="ECO:0000256" key="2">
    <source>
        <dbReference type="SAM" id="MobiDB-lite"/>
    </source>
</evidence>
<keyword evidence="5" id="KW-1185">Reference proteome</keyword>
<evidence type="ECO:0000313" key="5">
    <source>
        <dbReference type="Proteomes" id="UP000622552"/>
    </source>
</evidence>
<comment type="similarity">
    <text evidence="1">Belongs to the UPF0749 family.</text>
</comment>
<accession>A0A8J7GXD2</accession>
<dbReference type="EMBL" id="JADOUF010000001">
    <property type="protein sequence ID" value="MBG6139726.1"/>
    <property type="molecule type" value="Genomic_DNA"/>
</dbReference>
<feature type="transmembrane region" description="Helical" evidence="3">
    <location>
        <begin position="42"/>
        <end position="61"/>
    </location>
</feature>
<protein>
    <submittedName>
        <fullName evidence="4">Uncharacterized protein YlxW (UPF0749 family)</fullName>
    </submittedName>
</protein>
<dbReference type="RefSeq" id="WP_233472839.1">
    <property type="nucleotide sequence ID" value="NZ_BONS01000006.1"/>
</dbReference>
<gene>
    <name evidence="4" type="ORF">IW245_005920</name>
</gene>
<dbReference type="Pfam" id="PF05949">
    <property type="entry name" value="DUF881"/>
    <property type="match status" value="1"/>
</dbReference>